<dbReference type="InterPro" id="IPR052710">
    <property type="entry name" value="CAAX_protease"/>
</dbReference>
<dbReference type="PANTHER" id="PTHR36435">
    <property type="entry name" value="SLR1288 PROTEIN"/>
    <property type="match status" value="1"/>
</dbReference>
<dbReference type="Proteomes" id="UP000007257">
    <property type="component" value="Plasmid pRAHAQ02"/>
</dbReference>
<sequence>MFLLLIGITFYPRIIPNEVLSANSSLLLPLMYMLEFCCIFPLYMLFFRKLDDMGKGVLSLKQFLVFLLIIVLAQFAGGYIMDIRNKENWMVEQEVVKGAVFWINFILLVFVVPIYEEIVFRGCLLTALFSLFRGNVYIASLVTSALFAFMHTQYTDIRTLIILYIVSVILIVARILSKGLLMPILLHIAMNGIVLGVVFITL</sequence>
<dbReference type="HOGENOM" id="CLU_085974_1_0_6"/>
<evidence type="ECO:0000259" key="2">
    <source>
        <dbReference type="Pfam" id="PF02517"/>
    </source>
</evidence>
<evidence type="ECO:0000313" key="4">
    <source>
        <dbReference type="Proteomes" id="UP000007257"/>
    </source>
</evidence>
<keyword evidence="1" id="KW-0472">Membrane</keyword>
<feature type="transmembrane region" description="Helical" evidence="1">
    <location>
        <begin position="157"/>
        <end position="177"/>
    </location>
</feature>
<keyword evidence="1" id="KW-0812">Transmembrane</keyword>
<dbReference type="GO" id="GO:0080120">
    <property type="term" value="P:CAAX-box protein maturation"/>
    <property type="evidence" value="ECO:0007669"/>
    <property type="project" value="UniProtKB-ARBA"/>
</dbReference>
<dbReference type="KEGG" id="rah:Rahaq_5171"/>
<proteinExistence type="predicted"/>
<keyword evidence="3" id="KW-0614">Plasmid</keyword>
<feature type="transmembrane region" description="Helical" evidence="1">
    <location>
        <begin position="184"/>
        <end position="201"/>
    </location>
</feature>
<dbReference type="EMBL" id="CP002507">
    <property type="protein sequence ID" value="ADW76733.1"/>
    <property type="molecule type" value="Genomic_DNA"/>
</dbReference>
<accession>A0A0H3FPJ0</accession>
<feature type="transmembrane region" description="Helical" evidence="1">
    <location>
        <begin position="101"/>
        <end position="120"/>
    </location>
</feature>
<dbReference type="PANTHER" id="PTHR36435:SF1">
    <property type="entry name" value="CAAX AMINO TERMINAL PROTEASE FAMILY PROTEIN"/>
    <property type="match status" value="1"/>
</dbReference>
<name>A0A0H3FPJ0_RAHSY</name>
<dbReference type="Pfam" id="PF02517">
    <property type="entry name" value="Rce1-like"/>
    <property type="match status" value="1"/>
</dbReference>
<dbReference type="AlphaFoldDB" id="A0A0H3FPJ0"/>
<dbReference type="OrthoDB" id="158986at2"/>
<keyword evidence="1" id="KW-1133">Transmembrane helix</keyword>
<protein>
    <submittedName>
        <fullName evidence="3">Abortive infection protein</fullName>
    </submittedName>
</protein>
<organism evidence="3 4">
    <name type="scientific">Rahnella sp. (strain Y9602)</name>
    <dbReference type="NCBI Taxonomy" id="2703885"/>
    <lineage>
        <taxon>Bacteria</taxon>
        <taxon>Pseudomonadati</taxon>
        <taxon>Pseudomonadota</taxon>
        <taxon>Gammaproteobacteria</taxon>
        <taxon>Enterobacterales</taxon>
        <taxon>Yersiniaceae</taxon>
        <taxon>Rahnella</taxon>
    </lineage>
</organism>
<evidence type="ECO:0000313" key="3">
    <source>
        <dbReference type="EMBL" id="ADW76733.1"/>
    </source>
</evidence>
<reference evidence="3 4" key="2">
    <citation type="journal article" date="2012" name="J. Bacteriol.">
        <title>Complete Genome Sequence of Rahnella sp. Strain Y9602, a Gammaproteobacterium Isolate from Metal- and Radionuclide-Contaminated Soil.</title>
        <authorList>
            <person name="Martinez R.J."/>
            <person name="Bruce D."/>
            <person name="Detter C."/>
            <person name="Goodwin L.A."/>
            <person name="Han J."/>
            <person name="Han C.S."/>
            <person name="Held B."/>
            <person name="Land M.L."/>
            <person name="Mikhailova N."/>
            <person name="Nolan M."/>
            <person name="Pennacchio L."/>
            <person name="Pitluck S."/>
            <person name="Tapia R."/>
            <person name="Woyke T."/>
            <person name="Sobecky P.A."/>
        </authorList>
    </citation>
    <scope>NUCLEOTIDE SEQUENCE [LARGE SCALE GENOMIC DNA]</scope>
    <source>
        <strain evidence="3 4">Y9602</strain>
        <plasmid evidence="3">pRAHAQ02</plasmid>
    </source>
</reference>
<feature type="transmembrane region" description="Helical" evidence="1">
    <location>
        <begin position="132"/>
        <end position="151"/>
    </location>
</feature>
<geneLocation type="plasmid" evidence="3 4">
    <name>pRAHAQ02</name>
</geneLocation>
<dbReference type="GO" id="GO:0004175">
    <property type="term" value="F:endopeptidase activity"/>
    <property type="evidence" value="ECO:0007669"/>
    <property type="project" value="UniProtKB-ARBA"/>
</dbReference>
<dbReference type="InterPro" id="IPR003675">
    <property type="entry name" value="Rce1/LyrA-like_dom"/>
</dbReference>
<feature type="transmembrane region" description="Helical" evidence="1">
    <location>
        <begin position="26"/>
        <end position="46"/>
    </location>
</feature>
<feature type="domain" description="CAAX prenyl protease 2/Lysostaphin resistance protein A-like" evidence="2">
    <location>
        <begin position="101"/>
        <end position="192"/>
    </location>
</feature>
<feature type="transmembrane region" description="Helical" evidence="1">
    <location>
        <begin position="58"/>
        <end position="81"/>
    </location>
</feature>
<evidence type="ECO:0000256" key="1">
    <source>
        <dbReference type="SAM" id="Phobius"/>
    </source>
</evidence>
<reference evidence="4" key="1">
    <citation type="submission" date="2011-01" db="EMBL/GenBank/DDBJ databases">
        <title>Complete sequence of plasmid2 of Rahnella sp. Y9602.</title>
        <authorList>
            <consortium name="US DOE Joint Genome Institute"/>
            <person name="Lucas S."/>
            <person name="Copeland A."/>
            <person name="Lapidus A."/>
            <person name="Cheng J.-F."/>
            <person name="Goodwin L."/>
            <person name="Pitluck S."/>
            <person name="Lu M."/>
            <person name="Detter J.C."/>
            <person name="Han C."/>
            <person name="Tapia R."/>
            <person name="Land M."/>
            <person name="Hauser L."/>
            <person name="Kyrpides N."/>
            <person name="Ivanova N."/>
            <person name="Ovchinnikova G."/>
            <person name="Pagani I."/>
            <person name="Sobecky P.A."/>
            <person name="Martinez R.J."/>
            <person name="Woyke T."/>
        </authorList>
    </citation>
    <scope>NUCLEOTIDE SEQUENCE [LARGE SCALE GENOMIC DNA]</scope>
    <source>
        <strain evidence="4">Y9602</strain>
        <plasmid evidence="4">pRAHAQ02</plasmid>
    </source>
</reference>
<gene>
    <name evidence="3" type="ordered locus">Rahaq_5171</name>
</gene>